<keyword evidence="3" id="KW-1185">Reference proteome</keyword>
<proteinExistence type="predicted"/>
<evidence type="ECO:0000256" key="1">
    <source>
        <dbReference type="SAM" id="Phobius"/>
    </source>
</evidence>
<dbReference type="EMBL" id="JAMXFA010000008">
    <property type="protein sequence ID" value="MCT7977707.1"/>
    <property type="molecule type" value="Genomic_DNA"/>
</dbReference>
<reference evidence="2 3" key="1">
    <citation type="journal article" date="2022" name="Front. Microbiol.">
        <title>High genomic differentiation and limited gene flow indicate recent cryptic speciation within the genus Laspinema (cyanobacteria).</title>
        <authorList>
            <person name="Stanojkovic A."/>
            <person name="Skoupy S."/>
            <person name="Skaloud P."/>
            <person name="Dvorak P."/>
        </authorList>
    </citation>
    <scope>NUCLEOTIDE SEQUENCE [LARGE SCALE GENOMIC DNA]</scope>
    <source>
        <strain evidence="2 3">D3b</strain>
    </source>
</reference>
<protein>
    <submittedName>
        <fullName evidence="2">Uncharacterized protein</fullName>
    </submittedName>
</protein>
<keyword evidence="1" id="KW-0472">Membrane</keyword>
<comment type="caution">
    <text evidence="2">The sequence shown here is derived from an EMBL/GenBank/DDBJ whole genome shotgun (WGS) entry which is preliminary data.</text>
</comment>
<sequence length="63" mass="7342">MQQVNWLKVRKLLMITVTITLVLIVVIALAIDWWRARDGYCVQYKPDGSRQLLYGSDCFNNPN</sequence>
<organism evidence="2 3">
    <name type="scientific">Laspinema olomoucense D3b</name>
    <dbReference type="NCBI Taxonomy" id="2953688"/>
    <lineage>
        <taxon>Bacteria</taxon>
        <taxon>Bacillati</taxon>
        <taxon>Cyanobacteriota</taxon>
        <taxon>Cyanophyceae</taxon>
        <taxon>Oscillatoriophycideae</taxon>
        <taxon>Oscillatoriales</taxon>
        <taxon>Laspinemataceae</taxon>
        <taxon>Laspinema</taxon>
        <taxon>Laspinema olomoucense</taxon>
    </lineage>
</organism>
<dbReference type="RefSeq" id="WP_261235170.1">
    <property type="nucleotide sequence ID" value="NZ_JAMXFA010000008.1"/>
</dbReference>
<gene>
    <name evidence="2" type="ORF">NG792_08320</name>
</gene>
<evidence type="ECO:0000313" key="2">
    <source>
        <dbReference type="EMBL" id="MCT7977707.1"/>
    </source>
</evidence>
<name>A0ABT2N4U9_9CYAN</name>
<accession>A0ABT2N4U9</accession>
<evidence type="ECO:0000313" key="3">
    <source>
        <dbReference type="Proteomes" id="UP001525961"/>
    </source>
</evidence>
<keyword evidence="1" id="KW-0812">Transmembrane</keyword>
<keyword evidence="1" id="KW-1133">Transmembrane helix</keyword>
<feature type="transmembrane region" description="Helical" evidence="1">
    <location>
        <begin position="12"/>
        <end position="34"/>
    </location>
</feature>
<dbReference type="Proteomes" id="UP001525961">
    <property type="component" value="Unassembled WGS sequence"/>
</dbReference>